<gene>
    <name evidence="6" type="ORF">GCM10011594_06400</name>
</gene>
<evidence type="ECO:0000256" key="3">
    <source>
        <dbReference type="ARBA" id="ARBA00022801"/>
    </source>
</evidence>
<dbReference type="Proteomes" id="UP000655208">
    <property type="component" value="Unassembled WGS sequence"/>
</dbReference>
<dbReference type="PANTHER" id="PTHR36173">
    <property type="entry name" value="RIBONUCLEASE VAPC16-RELATED"/>
    <property type="match status" value="1"/>
</dbReference>
<dbReference type="InterPro" id="IPR029060">
    <property type="entry name" value="PIN-like_dom_sf"/>
</dbReference>
<proteinExistence type="predicted"/>
<evidence type="ECO:0000259" key="5">
    <source>
        <dbReference type="Pfam" id="PF01850"/>
    </source>
</evidence>
<dbReference type="InterPro" id="IPR002716">
    <property type="entry name" value="PIN_dom"/>
</dbReference>
<keyword evidence="7" id="KW-1185">Reference proteome</keyword>
<keyword evidence="4" id="KW-0460">Magnesium</keyword>
<dbReference type="Gene3D" id="3.40.50.1010">
    <property type="entry name" value="5'-nuclease"/>
    <property type="match status" value="1"/>
</dbReference>
<reference evidence="6" key="1">
    <citation type="journal article" date="2014" name="Int. J. Syst. Evol. Microbiol.">
        <title>Complete genome sequence of Corynebacterium casei LMG S-19264T (=DSM 44701T), isolated from a smear-ripened cheese.</title>
        <authorList>
            <consortium name="US DOE Joint Genome Institute (JGI-PGF)"/>
            <person name="Walter F."/>
            <person name="Albersmeier A."/>
            <person name="Kalinowski J."/>
            <person name="Ruckert C."/>
        </authorList>
    </citation>
    <scope>NUCLEOTIDE SEQUENCE</scope>
    <source>
        <strain evidence="6">CGMCC 4.7308</strain>
    </source>
</reference>
<dbReference type="InterPro" id="IPR041705">
    <property type="entry name" value="PIN_Sll0205"/>
</dbReference>
<feature type="domain" description="PIN" evidence="5">
    <location>
        <begin position="4"/>
        <end position="119"/>
    </location>
</feature>
<accession>A0A917SMP0</accession>
<organism evidence="6 7">
    <name type="scientific">Nakamurella endophytica</name>
    <dbReference type="NCBI Taxonomy" id="1748367"/>
    <lineage>
        <taxon>Bacteria</taxon>
        <taxon>Bacillati</taxon>
        <taxon>Actinomycetota</taxon>
        <taxon>Actinomycetes</taxon>
        <taxon>Nakamurellales</taxon>
        <taxon>Nakamurellaceae</taxon>
        <taxon>Nakamurella</taxon>
    </lineage>
</organism>
<dbReference type="InterPro" id="IPR052919">
    <property type="entry name" value="TA_system_RNase"/>
</dbReference>
<dbReference type="Pfam" id="PF01850">
    <property type="entry name" value="PIN"/>
    <property type="match status" value="1"/>
</dbReference>
<dbReference type="GO" id="GO:0004518">
    <property type="term" value="F:nuclease activity"/>
    <property type="evidence" value="ECO:0007669"/>
    <property type="project" value="UniProtKB-KW"/>
</dbReference>
<evidence type="ECO:0000256" key="4">
    <source>
        <dbReference type="ARBA" id="ARBA00022842"/>
    </source>
</evidence>
<dbReference type="GO" id="GO:0016787">
    <property type="term" value="F:hydrolase activity"/>
    <property type="evidence" value="ECO:0007669"/>
    <property type="project" value="UniProtKB-KW"/>
</dbReference>
<evidence type="ECO:0000256" key="1">
    <source>
        <dbReference type="ARBA" id="ARBA00022722"/>
    </source>
</evidence>
<keyword evidence="1" id="KW-0540">Nuclease</keyword>
<comment type="caution">
    <text evidence="6">The sequence shown here is derived from an EMBL/GenBank/DDBJ whole genome shotgun (WGS) entry which is preliminary data.</text>
</comment>
<dbReference type="CDD" id="cd09872">
    <property type="entry name" value="PIN_Sll0205-like"/>
    <property type="match status" value="1"/>
</dbReference>
<evidence type="ECO:0000256" key="2">
    <source>
        <dbReference type="ARBA" id="ARBA00022723"/>
    </source>
</evidence>
<evidence type="ECO:0000313" key="6">
    <source>
        <dbReference type="EMBL" id="GGL89500.1"/>
    </source>
</evidence>
<keyword evidence="3" id="KW-0378">Hydrolase</keyword>
<name>A0A917SMP0_9ACTN</name>
<evidence type="ECO:0000313" key="7">
    <source>
        <dbReference type="Proteomes" id="UP000655208"/>
    </source>
</evidence>
<dbReference type="EMBL" id="BMNA01000001">
    <property type="protein sequence ID" value="GGL89500.1"/>
    <property type="molecule type" value="Genomic_DNA"/>
</dbReference>
<keyword evidence="2" id="KW-0479">Metal-binding</keyword>
<dbReference type="AlphaFoldDB" id="A0A917SMP0"/>
<dbReference type="PANTHER" id="PTHR36173:SF2">
    <property type="entry name" value="RIBONUCLEASE VAPC16"/>
    <property type="match status" value="1"/>
</dbReference>
<dbReference type="GO" id="GO:0046872">
    <property type="term" value="F:metal ion binding"/>
    <property type="evidence" value="ECO:0007669"/>
    <property type="project" value="UniProtKB-KW"/>
</dbReference>
<sequence length="126" mass="13484">MRLLLDTHVVLWWLADDDRLGAGARAAIGSAGTAAAVSAASAWEMSIKAASGKLRLPAGLDSHLGEQGFDELPVTVADGLAAGALPRHHDDPFDRMLIAQARRRDLTVVTADARFEDYDVRLLPAR</sequence>
<protein>
    <submittedName>
        <fullName evidence="6">Twitching motility protein PilT</fullName>
    </submittedName>
</protein>
<dbReference type="RefSeq" id="WP_188939983.1">
    <property type="nucleotide sequence ID" value="NZ_BMNA01000001.1"/>
</dbReference>
<reference evidence="6" key="2">
    <citation type="submission" date="2020-09" db="EMBL/GenBank/DDBJ databases">
        <authorList>
            <person name="Sun Q."/>
            <person name="Zhou Y."/>
        </authorList>
    </citation>
    <scope>NUCLEOTIDE SEQUENCE</scope>
    <source>
        <strain evidence="6">CGMCC 4.7308</strain>
    </source>
</reference>
<dbReference type="SUPFAM" id="SSF88723">
    <property type="entry name" value="PIN domain-like"/>
    <property type="match status" value="1"/>
</dbReference>